<keyword evidence="2" id="KW-0129">CBS domain</keyword>
<dbReference type="Proteomes" id="UP000287857">
    <property type="component" value="Unassembled WGS sequence"/>
</dbReference>
<dbReference type="EMBL" id="NGJS01000002">
    <property type="protein sequence ID" value="RSU00188.1"/>
    <property type="molecule type" value="Genomic_DNA"/>
</dbReference>
<proteinExistence type="predicted"/>
<dbReference type="OrthoDB" id="9802114at2"/>
<protein>
    <recommendedName>
        <fullName evidence="3">CBS domain-containing protein</fullName>
    </recommendedName>
</protein>
<dbReference type="InterPro" id="IPR000644">
    <property type="entry name" value="CBS_dom"/>
</dbReference>
<dbReference type="InterPro" id="IPR046342">
    <property type="entry name" value="CBS_dom_sf"/>
</dbReference>
<keyword evidence="5" id="KW-1185">Reference proteome</keyword>
<gene>
    <name evidence="4" type="ORF">CBF37_02515</name>
</gene>
<evidence type="ECO:0000256" key="1">
    <source>
        <dbReference type="ARBA" id="ARBA00022737"/>
    </source>
</evidence>
<dbReference type="SUPFAM" id="SSF54631">
    <property type="entry name" value="CBS-domain pair"/>
    <property type="match status" value="1"/>
</dbReference>
<evidence type="ECO:0000313" key="4">
    <source>
        <dbReference type="EMBL" id="RSU00188.1"/>
    </source>
</evidence>
<dbReference type="InterPro" id="IPR045865">
    <property type="entry name" value="ACT-like_dom_sf"/>
</dbReference>
<feature type="domain" description="CBS" evidence="3">
    <location>
        <begin position="7"/>
        <end position="62"/>
    </location>
</feature>
<sequence>MFIKDFMTTPIISIEPEAKIFDAIDLMKEQKIHRLPVIVNGQLVGLLTEGTIQEALPSKVTSLSVYELNYLLNKTIVSDVMITDVKIVEENALLEDGIYLMRKNNIGVLPVTAETGEVIGIITNNDIFDAFLNVTGYNETGMRITVKVDQDQAGILAKLTQTFSDNKISIIQVIVYRKEVSPIIVFQTTSTDQTKIKELIEAQGYHVLSIVKTNPK</sequence>
<dbReference type="InterPro" id="IPR051462">
    <property type="entry name" value="CBS_domain-containing"/>
</dbReference>
<keyword evidence="1" id="KW-0677">Repeat</keyword>
<name>A0A430A1B7_9ENTE</name>
<dbReference type="PROSITE" id="PS51371">
    <property type="entry name" value="CBS"/>
    <property type="match status" value="2"/>
</dbReference>
<dbReference type="PANTHER" id="PTHR48108:SF34">
    <property type="entry name" value="CBS DOMAIN-CONTAINING PROTEIN YHCV"/>
    <property type="match status" value="1"/>
</dbReference>
<evidence type="ECO:0000313" key="5">
    <source>
        <dbReference type="Proteomes" id="UP000287857"/>
    </source>
</evidence>
<comment type="caution">
    <text evidence="4">The sequence shown here is derived from an EMBL/GenBank/DDBJ whole genome shotgun (WGS) entry which is preliminary data.</text>
</comment>
<evidence type="ECO:0000256" key="2">
    <source>
        <dbReference type="PROSITE-ProRule" id="PRU00703"/>
    </source>
</evidence>
<dbReference type="CDD" id="cd04584">
    <property type="entry name" value="CBS_pair_AcuB_like"/>
    <property type="match status" value="1"/>
</dbReference>
<dbReference type="RefSeq" id="WP_125983140.1">
    <property type="nucleotide sequence ID" value="NZ_NGJS01000002.1"/>
</dbReference>
<dbReference type="Pfam" id="PF01842">
    <property type="entry name" value="ACT"/>
    <property type="match status" value="1"/>
</dbReference>
<dbReference type="AlphaFoldDB" id="A0A430A1B7"/>
<reference evidence="4 5" key="1">
    <citation type="submission" date="2017-05" db="EMBL/GenBank/DDBJ databases">
        <title>Vagococcus spp. assemblies.</title>
        <authorList>
            <person name="Gulvik C.A."/>
        </authorList>
    </citation>
    <scope>NUCLEOTIDE SEQUENCE [LARGE SCALE GENOMIC DNA]</scope>
    <source>
        <strain evidence="4 5">SS1995</strain>
    </source>
</reference>
<organism evidence="4 5">
    <name type="scientific">Vagococcus vulneris</name>
    <dbReference type="NCBI Taxonomy" id="1977869"/>
    <lineage>
        <taxon>Bacteria</taxon>
        <taxon>Bacillati</taxon>
        <taxon>Bacillota</taxon>
        <taxon>Bacilli</taxon>
        <taxon>Lactobacillales</taxon>
        <taxon>Enterococcaceae</taxon>
        <taxon>Vagococcus</taxon>
    </lineage>
</organism>
<accession>A0A430A1B7</accession>
<dbReference type="InterPro" id="IPR002912">
    <property type="entry name" value="ACT_dom"/>
</dbReference>
<evidence type="ECO:0000259" key="3">
    <source>
        <dbReference type="PROSITE" id="PS51371"/>
    </source>
</evidence>
<dbReference type="PANTHER" id="PTHR48108">
    <property type="entry name" value="CBS DOMAIN-CONTAINING PROTEIN CBSX2, CHLOROPLASTIC"/>
    <property type="match status" value="1"/>
</dbReference>
<dbReference type="SMART" id="SM00116">
    <property type="entry name" value="CBS"/>
    <property type="match status" value="2"/>
</dbReference>
<dbReference type="SUPFAM" id="SSF55021">
    <property type="entry name" value="ACT-like"/>
    <property type="match status" value="1"/>
</dbReference>
<feature type="domain" description="CBS" evidence="3">
    <location>
        <begin position="81"/>
        <end position="140"/>
    </location>
</feature>
<dbReference type="Gene3D" id="3.10.580.10">
    <property type="entry name" value="CBS-domain"/>
    <property type="match status" value="1"/>
</dbReference>
<dbReference type="Pfam" id="PF00571">
    <property type="entry name" value="CBS"/>
    <property type="match status" value="2"/>
</dbReference>